<reference evidence="1 3" key="1">
    <citation type="journal article" date="2011" name="Nature">
        <title>The Medicago genome provides insight into the evolution of rhizobial symbioses.</title>
        <authorList>
            <person name="Young N.D."/>
            <person name="Debelle F."/>
            <person name="Oldroyd G.E."/>
            <person name="Geurts R."/>
            <person name="Cannon S.B."/>
            <person name="Udvardi M.K."/>
            <person name="Benedito V.A."/>
            <person name="Mayer K.F."/>
            <person name="Gouzy J."/>
            <person name="Schoof H."/>
            <person name="Van de Peer Y."/>
            <person name="Proost S."/>
            <person name="Cook D.R."/>
            <person name="Meyers B.C."/>
            <person name="Spannagl M."/>
            <person name="Cheung F."/>
            <person name="De Mita S."/>
            <person name="Krishnakumar V."/>
            <person name="Gundlach H."/>
            <person name="Zhou S."/>
            <person name="Mudge J."/>
            <person name="Bharti A.K."/>
            <person name="Murray J.D."/>
            <person name="Naoumkina M.A."/>
            <person name="Rosen B."/>
            <person name="Silverstein K.A."/>
            <person name="Tang H."/>
            <person name="Rombauts S."/>
            <person name="Zhao P.X."/>
            <person name="Zhou P."/>
            <person name="Barbe V."/>
            <person name="Bardou P."/>
            <person name="Bechner M."/>
            <person name="Bellec A."/>
            <person name="Berger A."/>
            <person name="Berges H."/>
            <person name="Bidwell S."/>
            <person name="Bisseling T."/>
            <person name="Choisne N."/>
            <person name="Couloux A."/>
            <person name="Denny R."/>
            <person name="Deshpande S."/>
            <person name="Dai X."/>
            <person name="Doyle J.J."/>
            <person name="Dudez A.M."/>
            <person name="Farmer A.D."/>
            <person name="Fouteau S."/>
            <person name="Franken C."/>
            <person name="Gibelin C."/>
            <person name="Gish J."/>
            <person name="Goldstein S."/>
            <person name="Gonzalez A.J."/>
            <person name="Green P.J."/>
            <person name="Hallab A."/>
            <person name="Hartog M."/>
            <person name="Hua A."/>
            <person name="Humphray S.J."/>
            <person name="Jeong D.H."/>
            <person name="Jing Y."/>
            <person name="Jocker A."/>
            <person name="Kenton S.M."/>
            <person name="Kim D.J."/>
            <person name="Klee K."/>
            <person name="Lai H."/>
            <person name="Lang C."/>
            <person name="Lin S."/>
            <person name="Macmil S.L."/>
            <person name="Magdelenat G."/>
            <person name="Matthews L."/>
            <person name="McCorrison J."/>
            <person name="Monaghan E.L."/>
            <person name="Mun J.H."/>
            <person name="Najar F.Z."/>
            <person name="Nicholson C."/>
            <person name="Noirot C."/>
            <person name="O'Bleness M."/>
            <person name="Paule C.R."/>
            <person name="Poulain J."/>
            <person name="Prion F."/>
            <person name="Qin B."/>
            <person name="Qu C."/>
            <person name="Retzel E.F."/>
            <person name="Riddle C."/>
            <person name="Sallet E."/>
            <person name="Samain S."/>
            <person name="Samson N."/>
            <person name="Sanders I."/>
            <person name="Saurat O."/>
            <person name="Scarpelli C."/>
            <person name="Schiex T."/>
            <person name="Segurens B."/>
            <person name="Severin A.J."/>
            <person name="Sherrier D.J."/>
            <person name="Shi R."/>
            <person name="Sims S."/>
            <person name="Singer S.R."/>
            <person name="Sinharoy S."/>
            <person name="Sterck L."/>
            <person name="Viollet A."/>
            <person name="Wang B.B."/>
            <person name="Wang K."/>
            <person name="Wang M."/>
            <person name="Wang X."/>
            <person name="Warfsmann J."/>
            <person name="Weissenbach J."/>
            <person name="White D.D."/>
            <person name="White J.D."/>
            <person name="Wiley G.B."/>
            <person name="Wincker P."/>
            <person name="Xing Y."/>
            <person name="Yang L."/>
            <person name="Yao Z."/>
            <person name="Ying F."/>
            <person name="Zhai J."/>
            <person name="Zhou L."/>
            <person name="Zuber A."/>
            <person name="Denarie J."/>
            <person name="Dixon R.A."/>
            <person name="May G.D."/>
            <person name="Schwartz D.C."/>
            <person name="Rogers J."/>
            <person name="Quetier F."/>
            <person name="Town C.D."/>
            <person name="Roe B.A."/>
        </authorList>
    </citation>
    <scope>NUCLEOTIDE SEQUENCE [LARGE SCALE GENOMIC DNA]</scope>
    <source>
        <strain evidence="1">A17</strain>
        <strain evidence="2 3">cv. Jemalong A17</strain>
    </source>
</reference>
<name>A0A072VFE8_MEDTR</name>
<evidence type="ECO:0000313" key="2">
    <source>
        <dbReference type="EnsemblPlants" id="KEH40522"/>
    </source>
</evidence>
<gene>
    <name evidence="1" type="ordered locus">MTR_1g029890</name>
</gene>
<dbReference type="EMBL" id="CM001217">
    <property type="protein sequence ID" value="KEH40522.1"/>
    <property type="molecule type" value="Genomic_DNA"/>
</dbReference>
<dbReference type="Proteomes" id="UP000002051">
    <property type="component" value="Unassembled WGS sequence"/>
</dbReference>
<reference evidence="1 3" key="2">
    <citation type="journal article" date="2014" name="BMC Genomics">
        <title>An improved genome release (version Mt4.0) for the model legume Medicago truncatula.</title>
        <authorList>
            <person name="Tang H."/>
            <person name="Krishnakumar V."/>
            <person name="Bidwell S."/>
            <person name="Rosen B."/>
            <person name="Chan A."/>
            <person name="Zhou S."/>
            <person name="Gentzbittel L."/>
            <person name="Childs K.L."/>
            <person name="Yandell M."/>
            <person name="Gundlach H."/>
            <person name="Mayer K.F."/>
            <person name="Schwartz D.C."/>
            <person name="Town C.D."/>
        </authorList>
    </citation>
    <scope>GENOME REANNOTATION</scope>
    <source>
        <strain evidence="1">A17</strain>
        <strain evidence="2 3">cv. Jemalong A17</strain>
    </source>
</reference>
<proteinExistence type="predicted"/>
<accession>A0A072VFE8</accession>
<protein>
    <submittedName>
        <fullName evidence="1 2">Uncharacterized protein</fullName>
    </submittedName>
</protein>
<sequence length="69" mass="7955">MSKEMGPPAKNLVEKFDGVPTWKVVSDNNYAQSTFHLFLECAFPLGCVWMEGLGGEERVYFSFLNYKHY</sequence>
<evidence type="ECO:0000313" key="3">
    <source>
        <dbReference type="Proteomes" id="UP000002051"/>
    </source>
</evidence>
<dbReference type="HOGENOM" id="CLU_2779593_0_0_1"/>
<keyword evidence="3" id="KW-1185">Reference proteome</keyword>
<organism evidence="1 3">
    <name type="scientific">Medicago truncatula</name>
    <name type="common">Barrel medic</name>
    <name type="synonym">Medicago tribuloides</name>
    <dbReference type="NCBI Taxonomy" id="3880"/>
    <lineage>
        <taxon>Eukaryota</taxon>
        <taxon>Viridiplantae</taxon>
        <taxon>Streptophyta</taxon>
        <taxon>Embryophyta</taxon>
        <taxon>Tracheophyta</taxon>
        <taxon>Spermatophyta</taxon>
        <taxon>Magnoliopsida</taxon>
        <taxon>eudicotyledons</taxon>
        <taxon>Gunneridae</taxon>
        <taxon>Pentapetalae</taxon>
        <taxon>rosids</taxon>
        <taxon>fabids</taxon>
        <taxon>Fabales</taxon>
        <taxon>Fabaceae</taxon>
        <taxon>Papilionoideae</taxon>
        <taxon>50 kb inversion clade</taxon>
        <taxon>NPAAA clade</taxon>
        <taxon>Hologalegina</taxon>
        <taxon>IRL clade</taxon>
        <taxon>Trifolieae</taxon>
        <taxon>Medicago</taxon>
    </lineage>
</organism>
<reference evidence="2" key="3">
    <citation type="submission" date="2015-04" db="UniProtKB">
        <authorList>
            <consortium name="EnsemblPlants"/>
        </authorList>
    </citation>
    <scope>IDENTIFICATION</scope>
    <source>
        <strain evidence="2">cv. Jemalong A17</strain>
    </source>
</reference>
<evidence type="ECO:0000313" key="1">
    <source>
        <dbReference type="EMBL" id="KEH40522.1"/>
    </source>
</evidence>
<dbReference type="EnsemblPlants" id="KEH40522">
    <property type="protein sequence ID" value="KEH40522"/>
    <property type="gene ID" value="MTR_1g029890"/>
</dbReference>
<dbReference type="AlphaFoldDB" id="A0A072VFE8"/>